<evidence type="ECO:0000313" key="2">
    <source>
        <dbReference type="EMBL" id="KAG0299647.1"/>
    </source>
</evidence>
<dbReference type="Proteomes" id="UP000823405">
    <property type="component" value="Unassembled WGS sequence"/>
</dbReference>
<evidence type="ECO:0000256" key="1">
    <source>
        <dbReference type="SAM" id="MobiDB-lite"/>
    </source>
</evidence>
<feature type="region of interest" description="Disordered" evidence="1">
    <location>
        <begin position="408"/>
        <end position="487"/>
    </location>
</feature>
<protein>
    <submittedName>
        <fullName evidence="2">Uncharacterized protein</fullName>
    </submittedName>
</protein>
<name>A0A9P6QWX7_9FUNG</name>
<feature type="region of interest" description="Disordered" evidence="1">
    <location>
        <begin position="541"/>
        <end position="566"/>
    </location>
</feature>
<evidence type="ECO:0000313" key="3">
    <source>
        <dbReference type="Proteomes" id="UP000823405"/>
    </source>
</evidence>
<keyword evidence="3" id="KW-1185">Reference proteome</keyword>
<dbReference type="OrthoDB" id="2420045at2759"/>
<feature type="compositionally biased region" description="Low complexity" evidence="1">
    <location>
        <begin position="364"/>
        <end position="379"/>
    </location>
</feature>
<feature type="region of interest" description="Disordered" evidence="1">
    <location>
        <begin position="633"/>
        <end position="665"/>
    </location>
</feature>
<reference evidence="2" key="1">
    <citation type="journal article" date="2020" name="Fungal Divers.">
        <title>Resolving the Mortierellaceae phylogeny through synthesis of multi-gene phylogenetics and phylogenomics.</title>
        <authorList>
            <person name="Vandepol N."/>
            <person name="Liber J."/>
            <person name="Desiro A."/>
            <person name="Na H."/>
            <person name="Kennedy M."/>
            <person name="Barry K."/>
            <person name="Grigoriev I.V."/>
            <person name="Miller A.N."/>
            <person name="O'Donnell K."/>
            <person name="Stajich J.E."/>
            <person name="Bonito G."/>
        </authorList>
    </citation>
    <scope>NUCLEOTIDE SEQUENCE</scope>
    <source>
        <strain evidence="2">NVP60</strain>
    </source>
</reference>
<dbReference type="AlphaFoldDB" id="A0A9P6QWX7"/>
<sequence length="729" mass="80941">MVVHAHTTSTSTIPITTASSINDDNNNINKQIRNEYVAAWLSQQTVDPFECDDYHHDANQMEDHYHITVSQQHHHQYLHPDTTTSSPHYPHSSYYHPLPQANHPPAPTSRGNLPHVHGHGHRRCLSLMNPMTSPVTPTTAISYEEQLQHQLEWHRQNYQLLHASTTTNTIIPQYSDEPVHPFTEEPILAYWPPERSAEDLAWERHNYYLRLQAEEEDLIERLQSDRKQGRELRAPSKTLYQLWQPRLEPSSSVARAGSLNRLAGQSMLSAETSRVLGLCRTSTLSAVKKIGFAKKDATNRSSRSTSPMLPIAAATTTSSNIDDDSILTQGLGIHCYGRTATTSSNMTVASASSSTFFSFSPKSSAPSAESATTTNASPSLPSKKLIKDHFGPSLKSLARRCSTRFCRSPPRPNSYAGPAGDATVDYPLGRRSLGSHPSQQPQKQRGHLYDFKQLPTGPTGGSTEISKSSSRLQEGRPRRSLTTERVPVHRTVTLFRSKSTRAPASASMVAASKKDDHRSAQITTVLDLPYRPHRNSLRFANGRGLDFSSTPSLTASSTPSHSTRRSSVDIKAVGSFDTGNNEKETTIPTILATLVNIDESTLVISSAVPTSVLDLEEHESMRQQIVAILSLDRNDMRRRPSSKPRTRSTTPGLPSSSEQPSIFEEQQKEYQQEECLSPLAVEAQEILPEDHLKTIQEQEVAAELADPCEHIAFMLVPKAQYEFQPLIAH</sequence>
<feature type="compositionally biased region" description="Polar residues" evidence="1">
    <location>
        <begin position="461"/>
        <end position="472"/>
    </location>
</feature>
<gene>
    <name evidence="2" type="ORF">BGZ97_003607</name>
</gene>
<organism evidence="2 3">
    <name type="scientific">Linnemannia gamsii</name>
    <dbReference type="NCBI Taxonomy" id="64522"/>
    <lineage>
        <taxon>Eukaryota</taxon>
        <taxon>Fungi</taxon>
        <taxon>Fungi incertae sedis</taxon>
        <taxon>Mucoromycota</taxon>
        <taxon>Mortierellomycotina</taxon>
        <taxon>Mortierellomycetes</taxon>
        <taxon>Mortierellales</taxon>
        <taxon>Mortierellaceae</taxon>
        <taxon>Linnemannia</taxon>
    </lineage>
</organism>
<dbReference type="EMBL" id="JAAAIN010001861">
    <property type="protein sequence ID" value="KAG0299647.1"/>
    <property type="molecule type" value="Genomic_DNA"/>
</dbReference>
<accession>A0A9P6QWX7</accession>
<feature type="compositionally biased region" description="Low complexity" evidence="1">
    <location>
        <begin position="548"/>
        <end position="561"/>
    </location>
</feature>
<proteinExistence type="predicted"/>
<feature type="region of interest" description="Disordered" evidence="1">
    <location>
        <begin position="364"/>
        <end position="387"/>
    </location>
</feature>
<comment type="caution">
    <text evidence="2">The sequence shown here is derived from an EMBL/GenBank/DDBJ whole genome shotgun (WGS) entry which is preliminary data.</text>
</comment>